<dbReference type="AlphaFoldDB" id="A0A2M7XFB8"/>
<dbReference type="Proteomes" id="UP000231263">
    <property type="component" value="Unassembled WGS sequence"/>
</dbReference>
<feature type="transmembrane region" description="Helical" evidence="1">
    <location>
        <begin position="240"/>
        <end position="260"/>
    </location>
</feature>
<protein>
    <submittedName>
        <fullName evidence="2">Uncharacterized protein</fullName>
    </submittedName>
</protein>
<organism evidence="2 3">
    <name type="scientific">Candidatus Uhrbacteria bacterium CG_4_9_14_3_um_filter_41_35</name>
    <dbReference type="NCBI Taxonomy" id="1975034"/>
    <lineage>
        <taxon>Bacteria</taxon>
        <taxon>Candidatus Uhriibacteriota</taxon>
    </lineage>
</organism>
<reference evidence="3" key="1">
    <citation type="submission" date="2017-09" db="EMBL/GenBank/DDBJ databases">
        <title>Depth-based differentiation of microbial function through sediment-hosted aquifers and enrichment of novel symbionts in the deep terrestrial subsurface.</title>
        <authorList>
            <person name="Probst A.J."/>
            <person name="Ladd B."/>
            <person name="Jarett J.K."/>
            <person name="Geller-Mcgrath D.E."/>
            <person name="Sieber C.M.K."/>
            <person name="Emerson J.B."/>
            <person name="Anantharaman K."/>
            <person name="Thomas B.C."/>
            <person name="Malmstrom R."/>
            <person name="Stieglmeier M."/>
            <person name="Klingl A."/>
            <person name="Woyke T."/>
            <person name="Ryan C.M."/>
            <person name="Banfield J.F."/>
        </authorList>
    </citation>
    <scope>NUCLEOTIDE SEQUENCE [LARGE SCALE GENOMIC DNA]</scope>
</reference>
<dbReference type="PROSITE" id="PS00480">
    <property type="entry name" value="CITRATE_SYNTHASE"/>
    <property type="match status" value="1"/>
</dbReference>
<evidence type="ECO:0000256" key="1">
    <source>
        <dbReference type="SAM" id="Phobius"/>
    </source>
</evidence>
<feature type="transmembrane region" description="Helical" evidence="1">
    <location>
        <begin position="169"/>
        <end position="191"/>
    </location>
</feature>
<feature type="transmembrane region" description="Helical" evidence="1">
    <location>
        <begin position="114"/>
        <end position="133"/>
    </location>
</feature>
<comment type="caution">
    <text evidence="2">The sequence shown here is derived from an EMBL/GenBank/DDBJ whole genome shotgun (WGS) entry which is preliminary data.</text>
</comment>
<dbReference type="InterPro" id="IPR019810">
    <property type="entry name" value="Citrate_synthase_AS"/>
</dbReference>
<feature type="transmembrane region" description="Helical" evidence="1">
    <location>
        <begin position="35"/>
        <end position="62"/>
    </location>
</feature>
<keyword evidence="1" id="KW-1133">Transmembrane helix</keyword>
<feature type="transmembrane region" description="Helical" evidence="1">
    <location>
        <begin position="295"/>
        <end position="313"/>
    </location>
</feature>
<keyword evidence="1" id="KW-0812">Transmembrane</keyword>
<gene>
    <name evidence="2" type="ORF">CO173_02270</name>
</gene>
<feature type="transmembrane region" description="Helical" evidence="1">
    <location>
        <begin position="429"/>
        <end position="451"/>
    </location>
</feature>
<sequence>MFSKQFFGKLTWQILLLIVGMHLIAIVVRGSGFELPVLIGISLITLFVSKESLSTGLLLAFTEIFVGGHGHLIEASILGFSVSIRIVIFSAVMLAWLYLLLTKKLTIKFDSFRDTPWLILLVAIVLGTGVGFLKNDFSKAFDDMNGYLTIFYLLPVISINWNQLKKRELLQVFTGSTVWLVIFTLLLSYLFTHLDGKILSHIYTFVRDSRLAEVTLQTVANNNGEVTNHLGAQLLGGSGYWYRIFMQSQIFVVIALSVLFSSMMIMWRNQKLPDLVSILVIGTVSTTLLSMSRSFILGLGSALFIIWCLAFFEGKRPIFNIGKRLFKAIGLGLLGFGLALFTVIFPFPAQPNIQDAVFYSTSSDTNREVAVSSRWSLLTPMMTDIWQAPIVGNGFGHEVTYTSDDPRVRSAYEGGVVTTYRFEWGYQDLWLKMGILGLIAFAWYFAVMMVGVRFTMNNHGHSWLVLGLGGGLVILFISNIFSPYLNHPIGFAYMIFVVPFIDFKGMEKKRLMSKKTQIAQVRNVVKMSPVLGSKIEG</sequence>
<feature type="transmembrane region" description="Helical" evidence="1">
    <location>
        <begin position="463"/>
        <end position="481"/>
    </location>
</feature>
<feature type="transmembrane region" description="Helical" evidence="1">
    <location>
        <begin position="82"/>
        <end position="102"/>
    </location>
</feature>
<proteinExistence type="predicted"/>
<feature type="transmembrane region" description="Helical" evidence="1">
    <location>
        <begin position="6"/>
        <end position="28"/>
    </location>
</feature>
<feature type="transmembrane region" description="Helical" evidence="1">
    <location>
        <begin position="145"/>
        <end position="162"/>
    </location>
</feature>
<name>A0A2M7XFB8_9BACT</name>
<evidence type="ECO:0000313" key="3">
    <source>
        <dbReference type="Proteomes" id="UP000231263"/>
    </source>
</evidence>
<keyword evidence="1" id="KW-0472">Membrane</keyword>
<feature type="transmembrane region" description="Helical" evidence="1">
    <location>
        <begin position="272"/>
        <end position="289"/>
    </location>
</feature>
<accession>A0A2M7XFB8</accession>
<dbReference type="EMBL" id="PFWT01000009">
    <property type="protein sequence ID" value="PJA46570.1"/>
    <property type="molecule type" value="Genomic_DNA"/>
</dbReference>
<evidence type="ECO:0000313" key="2">
    <source>
        <dbReference type="EMBL" id="PJA46570.1"/>
    </source>
</evidence>
<dbReference type="GO" id="GO:0046912">
    <property type="term" value="F:acyltransferase activity, acyl groups converted into alkyl on transfer"/>
    <property type="evidence" value="ECO:0007669"/>
    <property type="project" value="InterPro"/>
</dbReference>
<feature type="transmembrane region" description="Helical" evidence="1">
    <location>
        <begin position="487"/>
        <end position="505"/>
    </location>
</feature>
<feature type="transmembrane region" description="Helical" evidence="1">
    <location>
        <begin position="325"/>
        <end position="347"/>
    </location>
</feature>